<evidence type="ECO:0000313" key="2">
    <source>
        <dbReference type="Proteomes" id="UP001330016"/>
    </source>
</evidence>
<evidence type="ECO:0008006" key="3">
    <source>
        <dbReference type="Google" id="ProtNLM"/>
    </source>
</evidence>
<protein>
    <recommendedName>
        <fullName evidence="3">Transposase</fullName>
    </recommendedName>
</protein>
<keyword evidence="2" id="KW-1185">Reference proteome</keyword>
<accession>A0ABU7SVB1</accession>
<dbReference type="RefSeq" id="WP_331243022.1">
    <property type="nucleotide sequence ID" value="NZ_JAQSGJ010000001.1"/>
</dbReference>
<reference evidence="1 2" key="1">
    <citation type="submission" date="2023-02" db="EMBL/GenBank/DDBJ databases">
        <title>The predominant lactic acid bacteria and yeasts involved in the spontaneous fermentation of millet during the production of the traditional porridge Hausa koko in Ghana.</title>
        <authorList>
            <person name="Atter A."/>
            <person name="Diaz M."/>
        </authorList>
    </citation>
    <scope>NUCLEOTIDE SEQUENCE [LARGE SCALE GENOMIC DNA]</scope>
    <source>
        <strain evidence="1 2">FI11640</strain>
    </source>
</reference>
<comment type="caution">
    <text evidence="1">The sequence shown here is derived from an EMBL/GenBank/DDBJ whole genome shotgun (WGS) entry which is preliminary data.</text>
</comment>
<gene>
    <name evidence="1" type="ORF">PS435_00365</name>
</gene>
<proteinExistence type="predicted"/>
<name>A0ABU7SVB1_9LACO</name>
<evidence type="ECO:0000313" key="1">
    <source>
        <dbReference type="EMBL" id="MEE6714296.1"/>
    </source>
</evidence>
<dbReference type="Proteomes" id="UP001330016">
    <property type="component" value="Unassembled WGS sequence"/>
</dbReference>
<sequence length="58" mass="6824">MIRIQAWFPDGKKIYNSEIDGFYRIFQGKNLVTLVWPDGHYKTLRCPNMIVDADSPTY</sequence>
<dbReference type="EMBL" id="JAQSGK010000001">
    <property type="protein sequence ID" value="MEE6714296.1"/>
    <property type="molecule type" value="Genomic_DNA"/>
</dbReference>
<organism evidence="1 2">
    <name type="scientific">Schleiferilactobacillus harbinensis</name>
    <dbReference type="NCBI Taxonomy" id="304207"/>
    <lineage>
        <taxon>Bacteria</taxon>
        <taxon>Bacillati</taxon>
        <taxon>Bacillota</taxon>
        <taxon>Bacilli</taxon>
        <taxon>Lactobacillales</taxon>
        <taxon>Lactobacillaceae</taxon>
        <taxon>Schleiferilactobacillus</taxon>
    </lineage>
</organism>